<feature type="region of interest" description="Disordered" evidence="1">
    <location>
        <begin position="414"/>
        <end position="453"/>
    </location>
</feature>
<feature type="compositionally biased region" description="Basic and acidic residues" evidence="1">
    <location>
        <begin position="238"/>
        <end position="266"/>
    </location>
</feature>
<feature type="compositionally biased region" description="Polar residues" evidence="1">
    <location>
        <begin position="221"/>
        <end position="237"/>
    </location>
</feature>
<feature type="compositionally biased region" description="Basic and acidic residues" evidence="1">
    <location>
        <begin position="176"/>
        <end position="186"/>
    </location>
</feature>
<feature type="compositionally biased region" description="Basic and acidic residues" evidence="1">
    <location>
        <begin position="105"/>
        <end position="116"/>
    </location>
</feature>
<feature type="compositionally biased region" description="Basic and acidic residues" evidence="1">
    <location>
        <begin position="157"/>
        <end position="169"/>
    </location>
</feature>
<evidence type="ECO:0000313" key="3">
    <source>
        <dbReference type="WBParaSite" id="L893_g10905.t1"/>
    </source>
</evidence>
<name>A0A1I7XYI6_9BILA</name>
<feature type="compositionally biased region" description="Basic and acidic residues" evidence="1">
    <location>
        <begin position="276"/>
        <end position="288"/>
    </location>
</feature>
<feature type="compositionally biased region" description="Basic and acidic residues" evidence="1">
    <location>
        <begin position="124"/>
        <end position="133"/>
    </location>
</feature>
<proteinExistence type="predicted"/>
<feature type="region of interest" description="Disordered" evidence="1">
    <location>
        <begin position="103"/>
        <end position="337"/>
    </location>
</feature>
<organism evidence="2 3">
    <name type="scientific">Steinernema glaseri</name>
    <dbReference type="NCBI Taxonomy" id="37863"/>
    <lineage>
        <taxon>Eukaryota</taxon>
        <taxon>Metazoa</taxon>
        <taxon>Ecdysozoa</taxon>
        <taxon>Nematoda</taxon>
        <taxon>Chromadorea</taxon>
        <taxon>Rhabditida</taxon>
        <taxon>Tylenchina</taxon>
        <taxon>Panagrolaimomorpha</taxon>
        <taxon>Strongyloidoidea</taxon>
        <taxon>Steinernematidae</taxon>
        <taxon>Steinernema</taxon>
    </lineage>
</organism>
<sequence>MPTISYREASDSTSVFKTYHHNTLLLTGAELREAIASAERIGHSEMDLLHAGSDKTFADSDTLPNECFVLYRLRRPRTISIEPSTAKPTLIYVNPERFPMAVGDRSLKDQGNRDRTPSSNSGASKKEAEEARTSPRRPRSRGRSPRRSPSPKRRRSPNRDQYRPVDELSRNYGYRQEGRRDARFDNQQRQGYCNGNQQRQGYGNRQGGPRGQDFNDRSQIHRGQNYGNRNEGPSGQNGRDRRDSLRGPDYGRRQESPRGADYRSRPDGQNYGNRTDTTRRPDYRDHQGGPRGQDYGNRPVGPRGHDYRNQPQHPRGQDYRNQPQHPRGQDYGNRRHYEDNRNFQQTYGRNLENRIYPTVNYRNPQTHHRDRSPLAPVNNLPSVPSNLDPTLLMAAGMVALQQNGLQPEQLLQLLQPEPPQAPGRRPPPRRNPEGRFPYDRNGDNYRNNNPRRY</sequence>
<accession>A0A1I7XYI6</accession>
<feature type="compositionally biased region" description="Basic and acidic residues" evidence="1">
    <location>
        <begin position="430"/>
        <end position="443"/>
    </location>
</feature>
<evidence type="ECO:0000256" key="1">
    <source>
        <dbReference type="SAM" id="MobiDB-lite"/>
    </source>
</evidence>
<keyword evidence="2" id="KW-1185">Reference proteome</keyword>
<dbReference type="AlphaFoldDB" id="A0A1I7XYI6"/>
<feature type="compositionally biased region" description="Low complexity" evidence="1">
    <location>
        <begin position="187"/>
        <end position="203"/>
    </location>
</feature>
<dbReference type="WBParaSite" id="L893_g10905.t1">
    <property type="protein sequence ID" value="L893_g10905.t1"/>
    <property type="gene ID" value="L893_g10905"/>
</dbReference>
<evidence type="ECO:0000313" key="2">
    <source>
        <dbReference type="Proteomes" id="UP000095287"/>
    </source>
</evidence>
<protein>
    <submittedName>
        <fullName evidence="3">DWNN domain-containing protein</fullName>
    </submittedName>
</protein>
<feature type="compositionally biased region" description="Pro residues" evidence="1">
    <location>
        <begin position="416"/>
        <end position="425"/>
    </location>
</feature>
<feature type="compositionally biased region" description="Low complexity" evidence="1">
    <location>
        <begin position="444"/>
        <end position="453"/>
    </location>
</feature>
<feature type="compositionally biased region" description="Basic residues" evidence="1">
    <location>
        <begin position="134"/>
        <end position="156"/>
    </location>
</feature>
<reference evidence="3" key="1">
    <citation type="submission" date="2016-11" db="UniProtKB">
        <authorList>
            <consortium name="WormBaseParasite"/>
        </authorList>
    </citation>
    <scope>IDENTIFICATION</scope>
</reference>
<dbReference type="Proteomes" id="UP000095287">
    <property type="component" value="Unplaced"/>
</dbReference>